<sequence>MAGGQPVRTDKEKRVRAILAFAAELEAQLPTAASSRTPGTLLEETEKHVSTFPGNIGAAAASKCEEIDSAGTTLWNLCTRLRRDHEAPQDSPVILVAVRVFAFLLLNSAHEAGKGTTENLLRLMKTGIKAAKSSLERKDVQLCTRVLEKVGKYEEILRNPQPDLVSDDAEDRERLCAEYFVLRTALAWHQKQFDIAEHMYKNSKKLERVFDPHTAESLADVLYEMGKGLLDSHEYPMAARWLERAYEVLESQELEKLSMDANELRISIIQSSVKALLGLEEETALVKARSLVDQLADETGDKLIVLLLRLELLSAKTTEIFDSNAYSDVLHRMTRIMSLGDSNFSLIMFHIRKLNDKSPSLACGALEDLMKLRILKQDRVEWVERVLVTRLWISIGQRESPEALSSLDKFFSYVAENVKQPVSAGATLAAHTLLWKRIESNYAQGQYDIAEKWCRLAMHQLFEKSGELNMARISRKLLLCALARKDISSARDIFGSMPLTAQNEPLTRFLMYKIALRSGELELAAESLHIISSTSKKESTLLYACCLDAREVGNKVALLEALQLVLEKHDYGAHATIHLPSLLRITIGLTEALLDEPKAENAEPIIDKLCKLFEGVTSVRKTSGVAAGAEVLWTISELNWYSKNSYNLAMKHISIWAPHHSLRMLTCCIAFIDHYPKGINEQAAEDLSLRKMFCEFSAGTALVVLARGEDNIETQYQYYLNLRKHVSNFDALLVDKQDKMGDEAAQDLLLKLSILLAFDFEAACQLKAWDDLGGIILKAELCKNIRVYELMADCILFAGPPTQVLVNTLKKIINEAWSLETLDSTMLAKYMRCLFQVAISDNVEIAEQLLDQVRAHAEEAHETDQPYPTEELDWIASKAFNHAVDLYCGGEDEACRNWASKALNIAHFCADNGVLEELLQNKLVGLKFDS</sequence>
<protein>
    <submittedName>
        <fullName evidence="2">Sporulation-specific protein</fullName>
    </submittedName>
</protein>
<reference evidence="2 3" key="1">
    <citation type="submission" date="2018-05" db="EMBL/GenBank/DDBJ databases">
        <title>Genome sequencing and assembly of the regulated plant pathogen Lachnellula willkommii and related sister species for the development of diagnostic species identification markers.</title>
        <authorList>
            <person name="Giroux E."/>
            <person name="Bilodeau G."/>
        </authorList>
    </citation>
    <scope>NUCLEOTIDE SEQUENCE [LARGE SCALE GENOMIC DNA]</scope>
    <source>
        <strain evidence="2 3">CBS 268.59</strain>
    </source>
</reference>
<dbReference type="PANTHER" id="PTHR40375:SF2">
    <property type="entry name" value="SPORULATION-SPECIFIC PROTEIN 22"/>
    <property type="match status" value="1"/>
</dbReference>
<organism evidence="2 3">
    <name type="scientific">Lachnellula suecica</name>
    <dbReference type="NCBI Taxonomy" id="602035"/>
    <lineage>
        <taxon>Eukaryota</taxon>
        <taxon>Fungi</taxon>
        <taxon>Dikarya</taxon>
        <taxon>Ascomycota</taxon>
        <taxon>Pezizomycotina</taxon>
        <taxon>Leotiomycetes</taxon>
        <taxon>Helotiales</taxon>
        <taxon>Lachnaceae</taxon>
        <taxon>Lachnellula</taxon>
    </lineage>
</organism>
<dbReference type="GO" id="GO:0051321">
    <property type="term" value="P:meiotic cell cycle"/>
    <property type="evidence" value="ECO:0007669"/>
    <property type="project" value="UniProtKB-KW"/>
</dbReference>
<comment type="caution">
    <text evidence="2">The sequence shown here is derived from an EMBL/GenBank/DDBJ whole genome shotgun (WGS) entry which is preliminary data.</text>
</comment>
<dbReference type="Pfam" id="PF08631">
    <property type="entry name" value="SPO22"/>
    <property type="match status" value="1"/>
</dbReference>
<dbReference type="OrthoDB" id="65716at2759"/>
<dbReference type="InterPro" id="IPR013940">
    <property type="entry name" value="Spo22/ZIP4/TEX11"/>
</dbReference>
<gene>
    <name evidence="2" type="primary">SPO22</name>
    <name evidence="2" type="ORF">LSUE1_G001763</name>
</gene>
<dbReference type="AlphaFoldDB" id="A0A8T9C860"/>
<keyword evidence="1" id="KW-0469">Meiosis</keyword>
<name>A0A8T9C860_9HELO</name>
<keyword evidence="3" id="KW-1185">Reference proteome</keyword>
<evidence type="ECO:0000256" key="1">
    <source>
        <dbReference type="ARBA" id="ARBA00023254"/>
    </source>
</evidence>
<dbReference type="GO" id="GO:0090173">
    <property type="term" value="P:regulation of synaptonemal complex assembly"/>
    <property type="evidence" value="ECO:0007669"/>
    <property type="project" value="InterPro"/>
</dbReference>
<accession>A0A8T9C860</accession>
<dbReference type="InterPro" id="IPR039057">
    <property type="entry name" value="Spo22/ZIP4"/>
</dbReference>
<proteinExistence type="predicted"/>
<dbReference type="EMBL" id="QGMK01000406">
    <property type="protein sequence ID" value="TVY81885.1"/>
    <property type="molecule type" value="Genomic_DNA"/>
</dbReference>
<dbReference type="Proteomes" id="UP000469558">
    <property type="component" value="Unassembled WGS sequence"/>
</dbReference>
<dbReference type="PANTHER" id="PTHR40375">
    <property type="entry name" value="SPORULATION-SPECIFIC PROTEIN 22"/>
    <property type="match status" value="1"/>
</dbReference>
<evidence type="ECO:0000313" key="3">
    <source>
        <dbReference type="Proteomes" id="UP000469558"/>
    </source>
</evidence>
<evidence type="ECO:0000313" key="2">
    <source>
        <dbReference type="EMBL" id="TVY81885.1"/>
    </source>
</evidence>